<evidence type="ECO:0000256" key="4">
    <source>
        <dbReference type="ARBA" id="ARBA00023002"/>
    </source>
</evidence>
<sequence length="438" mass="49407">MTLPPGPKDNPVDLLSNYPSQKALDLLDAYHAEYGDIFSVKVGAWQSDDEPMTWVMLTRPDHVKAFFQGDLEVLSASRANVVLFGEHLPKEGTFAISGETFKKRKRLVAPPLNGKRIKPFVPYIYQFTLGLARSWEVGQKVNMLKQIHLITIETILKTVFGIKEGNKFSHLCSEISKLEDQQATEEEKLGAFKILDDVILEETKRRKESGDYKTGEDIFSILLRAKDVEGDGSGLTDQEVHDELWTLLHAGFGSTSTMIAWVFHSILSHPEVYARVLAELDEVLGDGPFEQEHLNQLPYLDAVIKETFRLRPLFLVAGARQLDAEWEIGGYRLPKDTMVASCSYILQRRPELYENPDQFDPMRYFGKKIDPYQWAPFGGGQRKCPGMAFALQETTVLVATALREVSLSLENKAFVPTRQGWFVAPDGGPLVTVGEKRR</sequence>
<accession>A0A8J7Q8I0</accession>
<keyword evidence="6 8" id="KW-0503">Monooxygenase</keyword>
<evidence type="ECO:0000256" key="7">
    <source>
        <dbReference type="PIRSR" id="PIRSR602401-1"/>
    </source>
</evidence>
<keyword evidence="2 7" id="KW-0349">Heme</keyword>
<proteinExistence type="inferred from homology"/>
<dbReference type="Gene3D" id="1.10.630.10">
    <property type="entry name" value="Cytochrome P450"/>
    <property type="match status" value="1"/>
</dbReference>
<feature type="binding site" description="axial binding residue" evidence="7">
    <location>
        <position position="384"/>
    </location>
    <ligand>
        <name>heme</name>
        <dbReference type="ChEBI" id="CHEBI:30413"/>
    </ligand>
    <ligandPart>
        <name>Fe</name>
        <dbReference type="ChEBI" id="CHEBI:18248"/>
    </ligandPart>
</feature>
<dbReference type="RefSeq" id="WP_207858662.1">
    <property type="nucleotide sequence ID" value="NZ_JAFREP010000007.1"/>
</dbReference>
<organism evidence="9 10">
    <name type="scientific">Acanthopleuribacter pedis</name>
    <dbReference type="NCBI Taxonomy" id="442870"/>
    <lineage>
        <taxon>Bacteria</taxon>
        <taxon>Pseudomonadati</taxon>
        <taxon>Acidobacteriota</taxon>
        <taxon>Holophagae</taxon>
        <taxon>Acanthopleuribacterales</taxon>
        <taxon>Acanthopleuribacteraceae</taxon>
        <taxon>Acanthopleuribacter</taxon>
    </lineage>
</organism>
<evidence type="ECO:0000256" key="6">
    <source>
        <dbReference type="ARBA" id="ARBA00023033"/>
    </source>
</evidence>
<keyword evidence="4 8" id="KW-0560">Oxidoreductase</keyword>
<dbReference type="EMBL" id="JAFREP010000007">
    <property type="protein sequence ID" value="MBO1318844.1"/>
    <property type="molecule type" value="Genomic_DNA"/>
</dbReference>
<dbReference type="Proteomes" id="UP000664417">
    <property type="component" value="Unassembled WGS sequence"/>
</dbReference>
<name>A0A8J7Q8I0_9BACT</name>
<evidence type="ECO:0000313" key="10">
    <source>
        <dbReference type="Proteomes" id="UP000664417"/>
    </source>
</evidence>
<dbReference type="PRINTS" id="PR00385">
    <property type="entry name" value="P450"/>
</dbReference>
<dbReference type="SUPFAM" id="SSF48264">
    <property type="entry name" value="Cytochrome P450"/>
    <property type="match status" value="1"/>
</dbReference>
<keyword evidence="3 7" id="KW-0479">Metal-binding</keyword>
<comment type="similarity">
    <text evidence="1 8">Belongs to the cytochrome P450 family.</text>
</comment>
<dbReference type="PRINTS" id="PR00463">
    <property type="entry name" value="EP450I"/>
</dbReference>
<evidence type="ECO:0000256" key="5">
    <source>
        <dbReference type="ARBA" id="ARBA00023004"/>
    </source>
</evidence>
<evidence type="ECO:0000256" key="8">
    <source>
        <dbReference type="RuleBase" id="RU000461"/>
    </source>
</evidence>
<evidence type="ECO:0000256" key="1">
    <source>
        <dbReference type="ARBA" id="ARBA00010617"/>
    </source>
</evidence>
<dbReference type="PANTHER" id="PTHR24291:SF50">
    <property type="entry name" value="BIFUNCTIONAL ALBAFLAVENONE MONOOXYGENASE_TERPENE SYNTHASE"/>
    <property type="match status" value="1"/>
</dbReference>
<dbReference type="InterPro" id="IPR001128">
    <property type="entry name" value="Cyt_P450"/>
</dbReference>
<dbReference type="Pfam" id="PF00067">
    <property type="entry name" value="p450"/>
    <property type="match status" value="1"/>
</dbReference>
<keyword evidence="10" id="KW-1185">Reference proteome</keyword>
<protein>
    <submittedName>
        <fullName evidence="9">Cytochrome P450</fullName>
    </submittedName>
</protein>
<dbReference type="GO" id="GO:0016705">
    <property type="term" value="F:oxidoreductase activity, acting on paired donors, with incorporation or reduction of molecular oxygen"/>
    <property type="evidence" value="ECO:0007669"/>
    <property type="project" value="InterPro"/>
</dbReference>
<comment type="cofactor">
    <cofactor evidence="7">
        <name>heme</name>
        <dbReference type="ChEBI" id="CHEBI:30413"/>
    </cofactor>
</comment>
<dbReference type="AlphaFoldDB" id="A0A8J7Q8I0"/>
<dbReference type="PANTHER" id="PTHR24291">
    <property type="entry name" value="CYTOCHROME P450 FAMILY 4"/>
    <property type="match status" value="1"/>
</dbReference>
<dbReference type="InterPro" id="IPR050196">
    <property type="entry name" value="Cytochrome_P450_Monoox"/>
</dbReference>
<keyword evidence="5 7" id="KW-0408">Iron</keyword>
<evidence type="ECO:0000313" key="9">
    <source>
        <dbReference type="EMBL" id="MBO1318844.1"/>
    </source>
</evidence>
<evidence type="ECO:0000256" key="3">
    <source>
        <dbReference type="ARBA" id="ARBA00022723"/>
    </source>
</evidence>
<dbReference type="GO" id="GO:0004497">
    <property type="term" value="F:monooxygenase activity"/>
    <property type="evidence" value="ECO:0007669"/>
    <property type="project" value="UniProtKB-KW"/>
</dbReference>
<dbReference type="InterPro" id="IPR002401">
    <property type="entry name" value="Cyt_P450_E_grp-I"/>
</dbReference>
<comment type="caution">
    <text evidence="9">The sequence shown here is derived from an EMBL/GenBank/DDBJ whole genome shotgun (WGS) entry which is preliminary data.</text>
</comment>
<dbReference type="InterPro" id="IPR017972">
    <property type="entry name" value="Cyt_P450_CS"/>
</dbReference>
<dbReference type="GO" id="GO:0020037">
    <property type="term" value="F:heme binding"/>
    <property type="evidence" value="ECO:0007669"/>
    <property type="project" value="InterPro"/>
</dbReference>
<dbReference type="InterPro" id="IPR036396">
    <property type="entry name" value="Cyt_P450_sf"/>
</dbReference>
<evidence type="ECO:0000256" key="2">
    <source>
        <dbReference type="ARBA" id="ARBA00022617"/>
    </source>
</evidence>
<gene>
    <name evidence="9" type="ORF">J3U88_10250</name>
</gene>
<reference evidence="9" key="1">
    <citation type="submission" date="2021-03" db="EMBL/GenBank/DDBJ databases">
        <authorList>
            <person name="Wang G."/>
        </authorList>
    </citation>
    <scope>NUCLEOTIDE SEQUENCE</scope>
    <source>
        <strain evidence="9">KCTC 12899</strain>
    </source>
</reference>
<dbReference type="GO" id="GO:0005506">
    <property type="term" value="F:iron ion binding"/>
    <property type="evidence" value="ECO:0007669"/>
    <property type="project" value="InterPro"/>
</dbReference>
<dbReference type="PROSITE" id="PS00086">
    <property type="entry name" value="CYTOCHROME_P450"/>
    <property type="match status" value="1"/>
</dbReference>